<dbReference type="PROSITE" id="PS00108">
    <property type="entry name" value="PROTEIN_KINASE_ST"/>
    <property type="match status" value="2"/>
</dbReference>
<protein>
    <recommendedName>
        <fullName evidence="3">Protein kinase domain-containing protein</fullName>
    </recommendedName>
</protein>
<evidence type="ECO:0000256" key="1">
    <source>
        <dbReference type="SAM" id="MobiDB-lite"/>
    </source>
</evidence>
<dbReference type="PROSITE" id="PS50011">
    <property type="entry name" value="PROTEIN_KINASE_DOM"/>
    <property type="match status" value="2"/>
</dbReference>
<dbReference type="GO" id="GO:0005524">
    <property type="term" value="F:ATP binding"/>
    <property type="evidence" value="ECO:0007669"/>
    <property type="project" value="InterPro"/>
</dbReference>
<organism evidence="4 5">
    <name type="scientific">Pythium insidiosum</name>
    <name type="common">Pythiosis disease agent</name>
    <dbReference type="NCBI Taxonomy" id="114742"/>
    <lineage>
        <taxon>Eukaryota</taxon>
        <taxon>Sar</taxon>
        <taxon>Stramenopiles</taxon>
        <taxon>Oomycota</taxon>
        <taxon>Peronosporomycetes</taxon>
        <taxon>Pythiales</taxon>
        <taxon>Pythiaceae</taxon>
        <taxon>Pythium</taxon>
    </lineage>
</organism>
<keyword evidence="5" id="KW-1185">Reference proteome</keyword>
<keyword evidence="2" id="KW-1133">Transmembrane helix</keyword>
<dbReference type="Pfam" id="PF00069">
    <property type="entry name" value="Pkinase"/>
    <property type="match status" value="2"/>
</dbReference>
<dbReference type="SUPFAM" id="SSF56112">
    <property type="entry name" value="Protein kinase-like (PK-like)"/>
    <property type="match status" value="2"/>
</dbReference>
<feature type="domain" description="Protein kinase" evidence="3">
    <location>
        <begin position="875"/>
        <end position="1146"/>
    </location>
</feature>
<sequence length="1151" mass="126139">MASSIEPDAAFVYDGKSSDLVQQFYRLHTQGVEAEPLRFPDIPAAVQKRLAASSAYKFDELPGLLQRALLWDTGYTRTFKNDGWVEVRTKNGVSMAEIAISLDKFKSASCTPQYCKQPDGKPWDKSLYCTGAQMLTVARCATSALKDEGIDYSMWATGGDPKAIPEVSAIRHKWTDKESNTTYMVNALHTLPERYIPRWNFCVDSSNTAIYGSIVIPCHPMDRMNASLLSTMKTPKTGALVTAWLNEPFATRGAAAVDDSTTTAEVPKKSDKFNMVLIAPIAVGALLVVFIGVWLVRRRRRRAPADAGGRAINGDEIAGDYNRIDGYSGGGRRPKTHTTTTTNNTTWSVNTTGSSHSGRPSMWEDPTIAAIRIPFDKITFGPLVSRGGFGEVYRGVYKGQDVAIKSLLPERRRDMKQIENFLDEVKLIAGLEHERIVSFIGVAWESLSDLCAVTEFMAGGDLRSMLQNFDHQGRPLGFDHDKIKIALHVVHALTYLHSLQPVVVHRDLKSKNVLLTQDFDAKLTDFGVSRERADHTMTAGVGSSLWMAPEVMLGERYDEKADVFSFGVVLSELDTHKLPYAHAVEPGTGRKLPDTAVLQMVSLGRLSVEFASREDNEMVKIGRACVALKAKDRPTAAEANVTLPDEYWAMLNQTVANSNGAMPADYVELVKRSYNLSARLTELSDKVQNAGDGSRDYWVLELQKTANESKALSDVISRANNNLTNSDYMKGLYNQSLGLMRNNDTASPSAGAAGQGRQGSNAPSATPLDGQLIDRIKSELKGDGMSTGATIGVVLGVVAVLALVIGIFVLHRRRQQQARRAKQLNTGDGSTQEPTANGTHFSSLEDSHGQAGSAVPSDIRISAEIQAVRVPLEKVVFGDLLSRGGFGEVHLGQYQGRAVAIKRLLPEKRKNPSQIQAFLAEIKFMSTMEHERVVQFIGVAWDSLSDLCVLSEFMEGGDLRSVLNKFVTIEQRPAGFDSIKVKIALHVAHALTYLHSLQPVVLHRDLKSKNILLDAQLNAKLTDFGVSRERADNTMTAGVGSSLWMAPEVMLGQRYDEKADVFSFGVVLSELDTHDMPYAHATEPETGRKLPDTAILQLVSLGRLQVAFTKSAQESEMTALALACVALDPRERPSTAEVLYRIHKVGKGGFC</sequence>
<feature type="compositionally biased region" description="Polar residues" evidence="1">
    <location>
        <begin position="823"/>
        <end position="842"/>
    </location>
</feature>
<comment type="caution">
    <text evidence="4">The sequence shown here is derived from an EMBL/GenBank/DDBJ whole genome shotgun (WGS) entry which is preliminary data.</text>
</comment>
<evidence type="ECO:0000256" key="2">
    <source>
        <dbReference type="SAM" id="Phobius"/>
    </source>
</evidence>
<dbReference type="EMBL" id="JAKCXM010000582">
    <property type="protein sequence ID" value="KAJ0392733.1"/>
    <property type="molecule type" value="Genomic_DNA"/>
</dbReference>
<dbReference type="PANTHER" id="PTHR44329">
    <property type="entry name" value="SERINE/THREONINE-PROTEIN KINASE TNNI3K-RELATED"/>
    <property type="match status" value="1"/>
</dbReference>
<dbReference type="InterPro" id="IPR008271">
    <property type="entry name" value="Ser/Thr_kinase_AS"/>
</dbReference>
<reference evidence="4" key="1">
    <citation type="submission" date="2021-12" db="EMBL/GenBank/DDBJ databases">
        <title>Prjna785345.</title>
        <authorList>
            <person name="Rujirawat T."/>
            <person name="Krajaejun T."/>
        </authorList>
    </citation>
    <scope>NUCLEOTIDE SEQUENCE</scope>
    <source>
        <strain evidence="4">Pi057C3</strain>
    </source>
</reference>
<feature type="domain" description="Protein kinase" evidence="3">
    <location>
        <begin position="378"/>
        <end position="648"/>
    </location>
</feature>
<proteinExistence type="predicted"/>
<feature type="transmembrane region" description="Helical" evidence="2">
    <location>
        <begin position="785"/>
        <end position="810"/>
    </location>
</feature>
<gene>
    <name evidence="4" type="ORF">P43SY_003865</name>
</gene>
<feature type="compositionally biased region" description="Low complexity" evidence="1">
    <location>
        <begin position="337"/>
        <end position="355"/>
    </location>
</feature>
<dbReference type="Gene3D" id="3.30.200.20">
    <property type="entry name" value="Phosphorylase Kinase, domain 1"/>
    <property type="match status" value="2"/>
</dbReference>
<feature type="region of interest" description="Disordered" evidence="1">
    <location>
        <begin position="326"/>
        <end position="361"/>
    </location>
</feature>
<dbReference type="GO" id="GO:0004674">
    <property type="term" value="F:protein serine/threonine kinase activity"/>
    <property type="evidence" value="ECO:0007669"/>
    <property type="project" value="TreeGrafter"/>
</dbReference>
<dbReference type="SMART" id="SM00220">
    <property type="entry name" value="S_TKc"/>
    <property type="match status" value="2"/>
</dbReference>
<name>A0AAD5M294_PYTIN</name>
<evidence type="ECO:0000313" key="4">
    <source>
        <dbReference type="EMBL" id="KAJ0392733.1"/>
    </source>
</evidence>
<feature type="transmembrane region" description="Helical" evidence="2">
    <location>
        <begin position="275"/>
        <end position="296"/>
    </location>
</feature>
<keyword evidence="2" id="KW-0812">Transmembrane</keyword>
<dbReference type="PANTHER" id="PTHR44329:SF214">
    <property type="entry name" value="PROTEIN KINASE DOMAIN-CONTAINING PROTEIN"/>
    <property type="match status" value="1"/>
</dbReference>
<dbReference type="InterPro" id="IPR011009">
    <property type="entry name" value="Kinase-like_dom_sf"/>
</dbReference>
<keyword evidence="2" id="KW-0472">Membrane</keyword>
<evidence type="ECO:0000313" key="5">
    <source>
        <dbReference type="Proteomes" id="UP001209570"/>
    </source>
</evidence>
<dbReference type="AlphaFoldDB" id="A0AAD5M294"/>
<dbReference type="InterPro" id="IPR000719">
    <property type="entry name" value="Prot_kinase_dom"/>
</dbReference>
<evidence type="ECO:0000259" key="3">
    <source>
        <dbReference type="PROSITE" id="PS50011"/>
    </source>
</evidence>
<dbReference type="Gene3D" id="1.10.510.10">
    <property type="entry name" value="Transferase(Phosphotransferase) domain 1"/>
    <property type="match status" value="2"/>
</dbReference>
<dbReference type="InterPro" id="IPR051681">
    <property type="entry name" value="Ser/Thr_Kinases-Pseudokinases"/>
</dbReference>
<feature type="region of interest" description="Disordered" evidence="1">
    <location>
        <begin position="819"/>
        <end position="853"/>
    </location>
</feature>
<feature type="region of interest" description="Disordered" evidence="1">
    <location>
        <begin position="740"/>
        <end position="769"/>
    </location>
</feature>
<dbReference type="Proteomes" id="UP001209570">
    <property type="component" value="Unassembled WGS sequence"/>
</dbReference>
<accession>A0AAD5M294</accession>